<comment type="caution">
    <text evidence="1">The sequence shown here is derived from an EMBL/GenBank/DDBJ whole genome shotgun (WGS) entry which is preliminary data.</text>
</comment>
<organism evidence="1 2">
    <name type="scientific">Lentilactobacillus parafarraginis F0439</name>
    <dbReference type="NCBI Taxonomy" id="797515"/>
    <lineage>
        <taxon>Bacteria</taxon>
        <taxon>Bacillati</taxon>
        <taxon>Bacillota</taxon>
        <taxon>Bacilli</taxon>
        <taxon>Lactobacillales</taxon>
        <taxon>Lactobacillaceae</taxon>
        <taxon>Lentilactobacillus</taxon>
    </lineage>
</organism>
<dbReference type="InterPro" id="IPR036520">
    <property type="entry name" value="UPF0759_sf"/>
</dbReference>
<dbReference type="Pfam" id="PF01904">
    <property type="entry name" value="DUF72"/>
    <property type="match status" value="1"/>
</dbReference>
<sequence length="289" mass="32633">MMSGGSRVITIGLTTFSEHPALIDHAKRKVRLTEYSAHFPVVELDTPFYAVPKVDVITHWQQQVPDGFQFILKANQVMTMHDQGSGDPIGNEQRLAVFNEYKRAVSPLMAAGQLKAVLFQFPPYFARKVATIEYLRRISLLMAGYPVAIEFRNPSWYGKEITRDVAGFLKELGLGMVVIDEPHTTNMGVPFEPIATNPDLCMLRLHGRNVKGWTDTTGDWRGKRTLYRYSHDELVSFKETVLNLQKSSREVCVIFNNNAGRDAADNALELQKLLGLSFNDLSPLQLDLF</sequence>
<dbReference type="STRING" id="797515.HMPREF9103_00273"/>
<evidence type="ECO:0008006" key="3">
    <source>
        <dbReference type="Google" id="ProtNLM"/>
    </source>
</evidence>
<accession>G9ZKM5</accession>
<evidence type="ECO:0000313" key="2">
    <source>
        <dbReference type="Proteomes" id="UP000004625"/>
    </source>
</evidence>
<dbReference type="Gene3D" id="3.20.20.410">
    <property type="entry name" value="Protein of unknown function UPF0759"/>
    <property type="match status" value="1"/>
</dbReference>
<protein>
    <recommendedName>
        <fullName evidence="3">DUF72 domain-containing protein</fullName>
    </recommendedName>
</protein>
<proteinExistence type="predicted"/>
<dbReference type="PANTHER" id="PTHR30348">
    <property type="entry name" value="UNCHARACTERIZED PROTEIN YECE"/>
    <property type="match status" value="1"/>
</dbReference>
<dbReference type="PATRIC" id="fig|797515.3.peg.253"/>
<gene>
    <name evidence="1" type="ORF">HMPREF9103_00273</name>
</gene>
<dbReference type="EMBL" id="AGEY01000014">
    <property type="protein sequence ID" value="EHM00942.1"/>
    <property type="molecule type" value="Genomic_DNA"/>
</dbReference>
<reference evidence="1 2" key="1">
    <citation type="submission" date="2011-09" db="EMBL/GenBank/DDBJ databases">
        <authorList>
            <person name="Weinstock G."/>
            <person name="Sodergren E."/>
            <person name="Clifton S."/>
            <person name="Fulton L."/>
            <person name="Fulton B."/>
            <person name="Courtney L."/>
            <person name="Fronick C."/>
            <person name="Harrison M."/>
            <person name="Strong C."/>
            <person name="Farmer C."/>
            <person name="Delahaunty K."/>
            <person name="Markovic C."/>
            <person name="Hall O."/>
            <person name="Minx P."/>
            <person name="Tomlinson C."/>
            <person name="Mitreva M."/>
            <person name="Hou S."/>
            <person name="Chen J."/>
            <person name="Wollam A."/>
            <person name="Pepin K.H."/>
            <person name="Johnson M."/>
            <person name="Bhonagiri V."/>
            <person name="Zhang X."/>
            <person name="Suruliraj S."/>
            <person name="Warren W."/>
            <person name="Chinwalla A."/>
            <person name="Mardis E.R."/>
            <person name="Wilson R.K."/>
        </authorList>
    </citation>
    <scope>NUCLEOTIDE SEQUENCE [LARGE SCALE GENOMIC DNA]</scope>
    <source>
        <strain evidence="1 2">F0439</strain>
    </source>
</reference>
<evidence type="ECO:0000313" key="1">
    <source>
        <dbReference type="EMBL" id="EHM00942.1"/>
    </source>
</evidence>
<dbReference type="HOGENOM" id="CLU_046519_0_0_9"/>
<dbReference type="InterPro" id="IPR002763">
    <property type="entry name" value="DUF72"/>
</dbReference>
<dbReference type="PANTHER" id="PTHR30348:SF13">
    <property type="entry name" value="UPF0759 PROTEIN YUNF"/>
    <property type="match status" value="1"/>
</dbReference>
<dbReference type="eggNOG" id="COG1801">
    <property type="taxonomic scope" value="Bacteria"/>
</dbReference>
<name>G9ZKM5_9LACO</name>
<dbReference type="AlphaFoldDB" id="G9ZKM5"/>
<keyword evidence="2" id="KW-1185">Reference proteome</keyword>
<dbReference type="SUPFAM" id="SSF117396">
    <property type="entry name" value="TM1631-like"/>
    <property type="match status" value="1"/>
</dbReference>
<dbReference type="Proteomes" id="UP000004625">
    <property type="component" value="Unassembled WGS sequence"/>
</dbReference>